<dbReference type="PANTHER" id="PTHR38590">
    <property type="entry name" value="BLL0828 PROTEIN"/>
    <property type="match status" value="1"/>
</dbReference>
<evidence type="ECO:0000259" key="1">
    <source>
        <dbReference type="Pfam" id="PF04480"/>
    </source>
</evidence>
<dbReference type="InterPro" id="IPR011335">
    <property type="entry name" value="Restrct_endonuc-II-like"/>
</dbReference>
<feature type="domain" description="DUF559" evidence="1">
    <location>
        <begin position="18"/>
        <end position="124"/>
    </location>
</feature>
<dbReference type="EMBL" id="CP102774">
    <property type="protein sequence ID" value="UZF87001.1"/>
    <property type="molecule type" value="Genomic_DNA"/>
</dbReference>
<organism evidence="2">
    <name type="scientific">Bosea sp. NBC_00436</name>
    <dbReference type="NCBI Taxonomy" id="2969620"/>
    <lineage>
        <taxon>Bacteria</taxon>
        <taxon>Pseudomonadati</taxon>
        <taxon>Pseudomonadota</taxon>
        <taxon>Alphaproteobacteria</taxon>
        <taxon>Hyphomicrobiales</taxon>
        <taxon>Boseaceae</taxon>
        <taxon>Bosea</taxon>
    </lineage>
</organism>
<dbReference type="PANTHER" id="PTHR38590:SF1">
    <property type="entry name" value="BLL0828 PROTEIN"/>
    <property type="match status" value="1"/>
</dbReference>
<dbReference type="CDD" id="cd01038">
    <property type="entry name" value="Endonuclease_DUF559"/>
    <property type="match status" value="1"/>
</dbReference>
<sequence length="126" mass="14581">MRLIVNAIGSSIARVTTEQRQFARKLRRHATEAEDILWSLIRNRQIDGLKFRRQVPLLGYTVDFLCIDRKLVVELDGRQHGWEHDYDSARAEEIERHGFRVIRFANAEAIGDRDAVIAAIRKALSI</sequence>
<name>A0A9E7ZVW5_9HYPH</name>
<dbReference type="Gene3D" id="3.40.960.10">
    <property type="entry name" value="VSR Endonuclease"/>
    <property type="match status" value="1"/>
</dbReference>
<dbReference type="AlphaFoldDB" id="A0A9E7ZVW5"/>
<accession>A0A9E7ZVW5</accession>
<dbReference type="SUPFAM" id="SSF52980">
    <property type="entry name" value="Restriction endonuclease-like"/>
    <property type="match status" value="1"/>
</dbReference>
<protein>
    <submittedName>
        <fullName evidence="2">DUF559 domain-containing protein</fullName>
    </submittedName>
</protein>
<dbReference type="Pfam" id="PF04480">
    <property type="entry name" value="DUF559"/>
    <property type="match status" value="1"/>
</dbReference>
<evidence type="ECO:0000313" key="2">
    <source>
        <dbReference type="EMBL" id="UZF87001.1"/>
    </source>
</evidence>
<reference evidence="2" key="1">
    <citation type="submission" date="2022-08" db="EMBL/GenBank/DDBJ databases">
        <title>Complete Genome Sequences of 2 Bosea sp. soil isolates.</title>
        <authorList>
            <person name="Alvarez Arevalo M."/>
            <person name="Sterndorff E.B."/>
            <person name="Faurdal D."/>
            <person name="Joergensen T.S."/>
            <person name="Weber T."/>
        </authorList>
    </citation>
    <scope>NUCLEOTIDE SEQUENCE</scope>
    <source>
        <strain evidence="2">NBC_00436</strain>
    </source>
</reference>
<dbReference type="InterPro" id="IPR047216">
    <property type="entry name" value="Endonuclease_DUF559_bact"/>
</dbReference>
<proteinExistence type="predicted"/>
<gene>
    <name evidence="2" type="ORF">NWE54_25150</name>
</gene>
<dbReference type="InterPro" id="IPR007569">
    <property type="entry name" value="DUF559"/>
</dbReference>